<dbReference type="Gene3D" id="3.40.630.30">
    <property type="match status" value="1"/>
</dbReference>
<proteinExistence type="predicted"/>
<accession>A0A1M6V0M4</accession>
<sequence length="396" mass="46555">MLHKINIFQALYEREGLPPGLPEPMVNGRPLHTDGNLGGPHGNGDSYSLRLMPDYVQFANIPNQYCLKKIPQFNWGHSIDLTGFPSVDAYMESQFKSKTRSIIKRYIKRLEICFPISYRYYFGEMEYGEYIRIFESLEQMILNRFEQREETHKEMWRWKALKDSTYDMILSKKASFFVIFDGNTPIEISLNYHLEGILFSSISSFDIDYNKFGLGHVEIYKQLEWCLQNGYSRFEMGVGGMDYKRRWSNHIYQFVHCILIPKKNSLSKIVGTLEYWRISAKEYLKSKKINDLKDTLLLKFNFKKGDNEAEEVSFSHSLLGHPPKNMELYPCSFSQPLPNGLKKALYDLLYLQEVSRNKVELFKTDGDQYYAKLESKWFLMQRENIDTSGDFVVLEP</sequence>
<feature type="domain" description="BioF2-like acetyltransferase" evidence="1">
    <location>
        <begin position="97"/>
        <end position="245"/>
    </location>
</feature>
<dbReference type="OrthoDB" id="1099770at2"/>
<dbReference type="Pfam" id="PF13480">
    <property type="entry name" value="Acetyltransf_6"/>
    <property type="match status" value="1"/>
</dbReference>
<dbReference type="STRING" id="1055723.SAMN05216293_1850"/>
<dbReference type="AlphaFoldDB" id="A0A1M6V0M4"/>
<reference evidence="3 4" key="1">
    <citation type="submission" date="2016-11" db="EMBL/GenBank/DDBJ databases">
        <authorList>
            <person name="Varghese N."/>
            <person name="Submissions S."/>
        </authorList>
    </citation>
    <scope>NUCLEOTIDE SEQUENCE [LARGE SCALE GENOMIC DNA]</scope>
    <source>
        <strain evidence="3 4">CGMCC 1.12174</strain>
        <strain evidence="2 5">DSM 26351</strain>
    </source>
</reference>
<evidence type="ECO:0000313" key="3">
    <source>
        <dbReference type="EMBL" id="SHK75003.1"/>
    </source>
</evidence>
<gene>
    <name evidence="2" type="ORF">SAMN04487891_107155</name>
    <name evidence="3" type="ORF">SAMN05216293_1850</name>
</gene>
<protein>
    <submittedName>
        <fullName evidence="3">Acetyltransferase (GNAT) domain-containing protein</fullName>
    </submittedName>
</protein>
<dbReference type="EMBL" id="FOKU01000007">
    <property type="protein sequence ID" value="SFC21633.1"/>
    <property type="molecule type" value="Genomic_DNA"/>
</dbReference>
<dbReference type="EMBL" id="FRAT01000004">
    <property type="protein sequence ID" value="SHK75003.1"/>
    <property type="molecule type" value="Genomic_DNA"/>
</dbReference>
<keyword evidence="5" id="KW-1185">Reference proteome</keyword>
<evidence type="ECO:0000313" key="4">
    <source>
        <dbReference type="Proteomes" id="UP000184031"/>
    </source>
</evidence>
<evidence type="ECO:0000259" key="1">
    <source>
        <dbReference type="Pfam" id="PF13480"/>
    </source>
</evidence>
<dbReference type="RefSeq" id="WP_072879090.1">
    <property type="nucleotide sequence ID" value="NZ_FOKU01000007.1"/>
</dbReference>
<dbReference type="Proteomes" id="UP000184031">
    <property type="component" value="Unassembled WGS sequence"/>
</dbReference>
<evidence type="ECO:0000313" key="5">
    <source>
        <dbReference type="Proteomes" id="UP000198940"/>
    </source>
</evidence>
<dbReference type="Proteomes" id="UP000198940">
    <property type="component" value="Unassembled WGS sequence"/>
</dbReference>
<dbReference type="SUPFAM" id="SSF55729">
    <property type="entry name" value="Acyl-CoA N-acyltransferases (Nat)"/>
    <property type="match status" value="1"/>
</dbReference>
<name>A0A1M6V0M4_9FLAO</name>
<comment type="caution">
    <text evidence="3">The sequence shown here is derived from an EMBL/GenBank/DDBJ whole genome shotgun (WGS) entry which is preliminary data.</text>
</comment>
<dbReference type="InterPro" id="IPR038740">
    <property type="entry name" value="BioF2-like_GNAT_dom"/>
</dbReference>
<organism evidence="3 4">
    <name type="scientific">Flagellimonas taeanensis</name>
    <dbReference type="NCBI Taxonomy" id="1005926"/>
    <lineage>
        <taxon>Bacteria</taxon>
        <taxon>Pseudomonadati</taxon>
        <taxon>Bacteroidota</taxon>
        <taxon>Flavobacteriia</taxon>
        <taxon>Flavobacteriales</taxon>
        <taxon>Flavobacteriaceae</taxon>
        <taxon>Flagellimonas</taxon>
    </lineage>
</organism>
<dbReference type="InterPro" id="IPR016181">
    <property type="entry name" value="Acyl_CoA_acyltransferase"/>
</dbReference>
<evidence type="ECO:0000313" key="2">
    <source>
        <dbReference type="EMBL" id="SFC21633.1"/>
    </source>
</evidence>